<evidence type="ECO:0000256" key="4">
    <source>
        <dbReference type="ARBA" id="ARBA00023098"/>
    </source>
</evidence>
<dbReference type="PANTHER" id="PTHR43180:SF28">
    <property type="entry name" value="NAD(P)-BINDING ROSSMANN-FOLD SUPERFAMILY PROTEIN"/>
    <property type="match status" value="1"/>
</dbReference>
<dbReference type="AlphaFoldDB" id="A0A3A3GCI8"/>
<evidence type="ECO:0000313" key="7">
    <source>
        <dbReference type="Proteomes" id="UP000266327"/>
    </source>
</evidence>
<keyword evidence="7" id="KW-1185">Reference proteome</keyword>
<evidence type="ECO:0000256" key="3">
    <source>
        <dbReference type="ARBA" id="ARBA00023027"/>
    </source>
</evidence>
<keyword evidence="3" id="KW-0520">NAD</keyword>
<reference evidence="7" key="1">
    <citation type="submission" date="2018-09" db="EMBL/GenBank/DDBJ databases">
        <authorList>
            <person name="Zhu H."/>
        </authorList>
    </citation>
    <scope>NUCLEOTIDE SEQUENCE [LARGE SCALE GENOMIC DNA]</scope>
    <source>
        <strain evidence="7">K1S02-23</strain>
    </source>
</reference>
<name>A0A3A3GCI8_9BURK</name>
<evidence type="ECO:0000256" key="5">
    <source>
        <dbReference type="ARBA" id="ARBA00023221"/>
    </source>
</evidence>
<evidence type="ECO:0000256" key="2">
    <source>
        <dbReference type="ARBA" id="ARBA00023002"/>
    </source>
</evidence>
<dbReference type="Pfam" id="PF13561">
    <property type="entry name" value="adh_short_C2"/>
    <property type="match status" value="1"/>
</dbReference>
<dbReference type="InterPro" id="IPR002347">
    <property type="entry name" value="SDR_fam"/>
</dbReference>
<dbReference type="FunFam" id="3.40.50.720:FF:000084">
    <property type="entry name" value="Short-chain dehydrogenase reductase"/>
    <property type="match status" value="1"/>
</dbReference>
<dbReference type="SUPFAM" id="SSF51735">
    <property type="entry name" value="NAD(P)-binding Rossmann-fold domains"/>
    <property type="match status" value="1"/>
</dbReference>
<gene>
    <name evidence="6" type="ORF">D3878_18705</name>
</gene>
<keyword evidence="4" id="KW-0443">Lipid metabolism</keyword>
<dbReference type="OrthoDB" id="6823797at2"/>
<keyword evidence="2" id="KW-0560">Oxidoreductase</keyword>
<dbReference type="PANTHER" id="PTHR43180">
    <property type="entry name" value="3-OXOACYL-(ACYL-CARRIER-PROTEIN) REDUCTASE (AFU_ORTHOLOGUE AFUA_6G11210)"/>
    <property type="match status" value="1"/>
</dbReference>
<sequence>MQDKVVLVTGAASGIGEAAARLFIREGAKVVLADINEVAGAALARELGMHFIATDVTFEEQVERAVAYTVERHGRIDCMINNAGVIGAVGSIMETTAQAWRATQAILLESVFFGIKHAARAMREQRSGVILSLSSIAGVMGGLGPHAYTAAKHGVVGLTRSAASELSGYGIRVNAVAPGTTVTPMIDQVRGSREAAMTGAAEVSPLGTALLPEEIAAGLLFLASDAAAHITAHTLVVDSGVTAGGFASGASKLRDRPVTFIGPSGQH</sequence>
<evidence type="ECO:0000313" key="6">
    <source>
        <dbReference type="EMBL" id="RJG04519.1"/>
    </source>
</evidence>
<comment type="similarity">
    <text evidence="1">Belongs to the short-chain dehydrogenases/reductases (SDR) family.</text>
</comment>
<dbReference type="PRINTS" id="PR00081">
    <property type="entry name" value="GDHRDH"/>
</dbReference>
<dbReference type="PRINTS" id="PR00080">
    <property type="entry name" value="SDRFAMILY"/>
</dbReference>
<accession>A0A3A3GCI8</accession>
<dbReference type="GO" id="GO:0008202">
    <property type="term" value="P:steroid metabolic process"/>
    <property type="evidence" value="ECO:0007669"/>
    <property type="project" value="UniProtKB-KW"/>
</dbReference>
<dbReference type="InterPro" id="IPR036291">
    <property type="entry name" value="NAD(P)-bd_dom_sf"/>
</dbReference>
<dbReference type="Proteomes" id="UP000266327">
    <property type="component" value="Unassembled WGS sequence"/>
</dbReference>
<proteinExistence type="inferred from homology"/>
<dbReference type="Gene3D" id="3.40.50.720">
    <property type="entry name" value="NAD(P)-binding Rossmann-like Domain"/>
    <property type="match status" value="1"/>
</dbReference>
<protein>
    <submittedName>
        <fullName evidence="6">SDR family oxidoreductase</fullName>
    </submittedName>
</protein>
<dbReference type="EMBL" id="QYUQ01000002">
    <property type="protein sequence ID" value="RJG04519.1"/>
    <property type="molecule type" value="Genomic_DNA"/>
</dbReference>
<keyword evidence="5" id="KW-0753">Steroid metabolism</keyword>
<comment type="caution">
    <text evidence="6">The sequence shown here is derived from an EMBL/GenBank/DDBJ whole genome shotgun (WGS) entry which is preliminary data.</text>
</comment>
<dbReference type="GO" id="GO:0016491">
    <property type="term" value="F:oxidoreductase activity"/>
    <property type="evidence" value="ECO:0007669"/>
    <property type="project" value="UniProtKB-KW"/>
</dbReference>
<evidence type="ECO:0000256" key="1">
    <source>
        <dbReference type="ARBA" id="ARBA00006484"/>
    </source>
</evidence>
<organism evidence="6 7">
    <name type="scientific">Noviherbaspirillum sedimenti</name>
    <dbReference type="NCBI Taxonomy" id="2320865"/>
    <lineage>
        <taxon>Bacteria</taxon>
        <taxon>Pseudomonadati</taxon>
        <taxon>Pseudomonadota</taxon>
        <taxon>Betaproteobacteria</taxon>
        <taxon>Burkholderiales</taxon>
        <taxon>Oxalobacteraceae</taxon>
        <taxon>Noviherbaspirillum</taxon>
    </lineage>
</organism>